<dbReference type="RefSeq" id="WP_196264863.1">
    <property type="nucleotide sequence ID" value="NZ_JADQDN010000008.1"/>
</dbReference>
<gene>
    <name evidence="1" type="ORF">I2H36_15815</name>
</gene>
<comment type="caution">
    <text evidence="1">The sequence shown here is derived from an EMBL/GenBank/DDBJ whole genome shotgun (WGS) entry which is preliminary data.</text>
</comment>
<name>A0ABS0HWG7_9HYPH</name>
<dbReference type="Proteomes" id="UP000611708">
    <property type="component" value="Unassembled WGS sequence"/>
</dbReference>
<proteinExistence type="predicted"/>
<sequence>MDPNIFLLSSFDPVPQHDLRGICWQGEDLIIGNKGYKKYRAAQRAEIQPGQDGSYIIVNTYREEAVIGTDFSGYYKLFLYQRGEKWALSNSFIELVRYTASRNLPVTIDENHLSSFFIPGPFGDQLTSLRTSVKEIRLIPSTMEAVLTKAFFGTALTLRPVSTASGHALNVRSYREALQDYLRLWVGRMATVLKSGLYVRSDLTGGRDSRAVLSLMLAAARNIGSDFIRQINFTSEIGAKGDFALACQIAERFQLRFMDKREDLRVPIRLDTSEAYEKWKSLCLGVYGPIYFPVTRPVPTALSFGGAGGEGHRRFYPSVPPNRFLNQQRGFFPSSAQFKRLKRDILEDLSSLRHGTEASVDPMIVHYRHFRDRCHGGRAPQYGNLISPLSGANLRWASSLCSPDQIERSQVLADILINANRELATMPYDEPGKSFDTRHLAEVPDAQDAIRSARNDGQVFASEAASLQAGDFTKQKALRMLREDFLSHYERVQGSGFFPREYLEKARATAENASAEGRFPHARTGGALSHVILAGELSRLSN</sequence>
<dbReference type="EMBL" id="JADQDN010000008">
    <property type="protein sequence ID" value="MBF9197507.1"/>
    <property type="molecule type" value="Genomic_DNA"/>
</dbReference>
<evidence type="ECO:0000313" key="2">
    <source>
        <dbReference type="Proteomes" id="UP000611708"/>
    </source>
</evidence>
<keyword evidence="2" id="KW-1185">Reference proteome</keyword>
<organism evidence="1 2">
    <name type="scientific">Microvirga terrestris</name>
    <dbReference type="NCBI Taxonomy" id="2791024"/>
    <lineage>
        <taxon>Bacteria</taxon>
        <taxon>Pseudomonadati</taxon>
        <taxon>Pseudomonadota</taxon>
        <taxon>Alphaproteobacteria</taxon>
        <taxon>Hyphomicrobiales</taxon>
        <taxon>Methylobacteriaceae</taxon>
        <taxon>Microvirga</taxon>
    </lineage>
</organism>
<evidence type="ECO:0008006" key="3">
    <source>
        <dbReference type="Google" id="ProtNLM"/>
    </source>
</evidence>
<reference evidence="1 2" key="1">
    <citation type="submission" date="2020-11" db="EMBL/GenBank/DDBJ databases">
        <authorList>
            <person name="Kim M.K."/>
        </authorList>
    </citation>
    <scope>NUCLEOTIDE SEQUENCE [LARGE SCALE GENOMIC DNA]</scope>
    <source>
        <strain evidence="1 2">BT290</strain>
    </source>
</reference>
<evidence type="ECO:0000313" key="1">
    <source>
        <dbReference type="EMBL" id="MBF9197507.1"/>
    </source>
</evidence>
<protein>
    <recommendedName>
        <fullName evidence="3">Asparagine synthetase domain-containing protein</fullName>
    </recommendedName>
</protein>
<accession>A0ABS0HWG7</accession>